<keyword evidence="4" id="KW-1185">Reference proteome</keyword>
<comment type="similarity">
    <text evidence="1">Belongs to the 4-hydroxybenzoyl-CoA thioesterase family.</text>
</comment>
<proteinExistence type="inferred from homology"/>
<gene>
    <name evidence="3" type="ORF">FOE78_08095</name>
</gene>
<evidence type="ECO:0000256" key="2">
    <source>
        <dbReference type="ARBA" id="ARBA00022801"/>
    </source>
</evidence>
<sequence>MFQYQVPKRFTDLNAGGHVDHGVLIDYLQEARTEFLLSAPGPVPAMLDSGVLVTGHWVEYLAPIAYRTPTVDAEVWVDQVGGARFSISYRLSDDGVPVALARTFCVPYDLEVGELRRLAADERALLTQAVAEPVSVQPLGKVKPTELAQARPMPLRVRWADLDSYRHVNNVKFFDYFGQARLELIAGAGPLRPGDPWVVARQDLDYRLPIDFRREPYQVRTGVARVGTSSCEFVADIVDPADRRCFATARSVLVSVDEAGRPEPITEPVRKLLTARQASD</sequence>
<dbReference type="RefSeq" id="WP_143985830.1">
    <property type="nucleotide sequence ID" value="NZ_CP041692.1"/>
</dbReference>
<dbReference type="Proteomes" id="UP000319263">
    <property type="component" value="Chromosome"/>
</dbReference>
<keyword evidence="2" id="KW-0378">Hydrolase</keyword>
<organism evidence="3 4">
    <name type="scientific">Microlunatus elymi</name>
    <dbReference type="NCBI Taxonomy" id="2596828"/>
    <lineage>
        <taxon>Bacteria</taxon>
        <taxon>Bacillati</taxon>
        <taxon>Actinomycetota</taxon>
        <taxon>Actinomycetes</taxon>
        <taxon>Propionibacteriales</taxon>
        <taxon>Propionibacteriaceae</taxon>
        <taxon>Microlunatus</taxon>
    </lineage>
</organism>
<protein>
    <submittedName>
        <fullName evidence="3">Acyl-CoA thioesterase</fullName>
    </submittedName>
</protein>
<dbReference type="CDD" id="cd00586">
    <property type="entry name" value="4HBT"/>
    <property type="match status" value="2"/>
</dbReference>
<evidence type="ECO:0000313" key="4">
    <source>
        <dbReference type="Proteomes" id="UP000319263"/>
    </source>
</evidence>
<dbReference type="InterPro" id="IPR050563">
    <property type="entry name" value="4-hydroxybenzoyl-CoA_TE"/>
</dbReference>
<reference evidence="3 4" key="1">
    <citation type="submission" date="2019-07" db="EMBL/GenBank/DDBJ databases">
        <title>Microlunatus dokdonensis sp. nov. isolated from the rhizospheric soil of the wild plant Elymus tsukushiensis.</title>
        <authorList>
            <person name="Ghim S.-Y."/>
            <person name="Hwang Y.-J."/>
            <person name="Son J.-S."/>
            <person name="Shin J.-H."/>
        </authorList>
    </citation>
    <scope>NUCLEOTIDE SEQUENCE [LARGE SCALE GENOMIC DNA]</scope>
    <source>
        <strain evidence="3 4">KUDC0627</strain>
    </source>
</reference>
<accession>A0A516PXF7</accession>
<evidence type="ECO:0000256" key="1">
    <source>
        <dbReference type="ARBA" id="ARBA00005953"/>
    </source>
</evidence>
<dbReference type="AlphaFoldDB" id="A0A516PXF7"/>
<dbReference type="GO" id="GO:0047617">
    <property type="term" value="F:fatty acyl-CoA hydrolase activity"/>
    <property type="evidence" value="ECO:0007669"/>
    <property type="project" value="TreeGrafter"/>
</dbReference>
<dbReference type="SUPFAM" id="SSF54637">
    <property type="entry name" value="Thioesterase/thiol ester dehydrase-isomerase"/>
    <property type="match status" value="2"/>
</dbReference>
<dbReference type="PANTHER" id="PTHR31793:SF27">
    <property type="entry name" value="NOVEL THIOESTERASE SUPERFAMILY DOMAIN AND SAPOSIN A-TYPE DOMAIN CONTAINING PROTEIN (0610012H03RIK)"/>
    <property type="match status" value="1"/>
</dbReference>
<name>A0A516PXF7_9ACTN</name>
<evidence type="ECO:0000313" key="3">
    <source>
        <dbReference type="EMBL" id="QDP95864.1"/>
    </source>
</evidence>
<dbReference type="Gene3D" id="3.10.129.10">
    <property type="entry name" value="Hotdog Thioesterase"/>
    <property type="match status" value="2"/>
</dbReference>
<dbReference type="Pfam" id="PF13279">
    <property type="entry name" value="4HBT_2"/>
    <property type="match status" value="2"/>
</dbReference>
<dbReference type="OrthoDB" id="9799036at2"/>
<dbReference type="InterPro" id="IPR029069">
    <property type="entry name" value="HotDog_dom_sf"/>
</dbReference>
<dbReference type="PANTHER" id="PTHR31793">
    <property type="entry name" value="4-HYDROXYBENZOYL-COA THIOESTERASE FAMILY MEMBER"/>
    <property type="match status" value="1"/>
</dbReference>
<dbReference type="KEGG" id="mik:FOE78_08095"/>
<dbReference type="EMBL" id="CP041692">
    <property type="protein sequence ID" value="QDP95864.1"/>
    <property type="molecule type" value="Genomic_DNA"/>
</dbReference>